<organism evidence="2 3">
    <name type="scientific">Cymbomonas tetramitiformis</name>
    <dbReference type="NCBI Taxonomy" id="36881"/>
    <lineage>
        <taxon>Eukaryota</taxon>
        <taxon>Viridiplantae</taxon>
        <taxon>Chlorophyta</taxon>
        <taxon>Pyramimonadophyceae</taxon>
        <taxon>Pyramimonadales</taxon>
        <taxon>Pyramimonadaceae</taxon>
        <taxon>Cymbomonas</taxon>
    </lineage>
</organism>
<dbReference type="SUPFAM" id="SSF158791">
    <property type="entry name" value="MgtE N-terminal domain-like"/>
    <property type="match status" value="2"/>
</dbReference>
<reference evidence="2 3" key="1">
    <citation type="journal article" date="2015" name="Genome Biol. Evol.">
        <title>Comparative Genomics of a Bacterivorous Green Alga Reveals Evolutionary Causalities and Consequences of Phago-Mixotrophic Mode of Nutrition.</title>
        <authorList>
            <person name="Burns J.A."/>
            <person name="Paasch A."/>
            <person name="Narechania A."/>
            <person name="Kim E."/>
        </authorList>
    </citation>
    <scope>NUCLEOTIDE SEQUENCE [LARGE SCALE GENOMIC DNA]</scope>
    <source>
        <strain evidence="2 3">PLY_AMNH</strain>
    </source>
</reference>
<accession>A0AAE0BT28</accession>
<keyword evidence="3" id="KW-1185">Reference proteome</keyword>
<feature type="domain" description="Magnesium transporter MgtE intracellular" evidence="1">
    <location>
        <begin position="227"/>
        <end position="317"/>
    </location>
</feature>
<dbReference type="EMBL" id="LGRX02033338">
    <property type="protein sequence ID" value="KAK3241683.1"/>
    <property type="molecule type" value="Genomic_DNA"/>
</dbReference>
<dbReference type="InterPro" id="IPR036872">
    <property type="entry name" value="CH_dom_sf"/>
</dbReference>
<protein>
    <recommendedName>
        <fullName evidence="1">Magnesium transporter MgtE intracellular domain-containing protein</fullName>
    </recommendedName>
</protein>
<sequence>MAQLPEGVDVAAGVMNDLPLPKAEALLQQTATAWDISSLMDIIRGISVSKATKFVAAMAKETALAVVNRYWLKPLAEILDAEPATAAALCPDMPEIRVVDIMLTASHRTSALVLDQTCDTRKRIRLLSHVNACDIPRILELMTAKKVAEMLGFDGGLKGGEEELEEEDAAAAAAVCPEECALEKGGEVQARDGGGPVVAWEDALLQMEATRASEHLLLLVSMRGCGKVAELLELLPADRVMAFFNQISIATAGEIIAALSLTQAAAVLALYEPGIAGRLLGSLDPKPAMSILQQIGDLPAALILTKMPGEQAAQVATAFTAVAMSSLSQMLKTMPAHSTAVILNDMKEGPAIKILYSLGDTERNILVGAMDTSRVAEMLPELEESHPGQGMKLLCSLRIDAAQALVQNGKVELIAHMLETMNQPGRVASLIKDMSVGARSDLLGLMRPQVAHSVRQFLHDDLLDETAQSDMPPPGVDRQSRETADLTDALLASVRASLRRLGLRSADGVQGGGSGATGEMEAAVRVGACACSLFLLLDETRSTEQEWEEEHSFGEEHAKALAELVKSPGRLLLAWFNHHLRHSGEEEAPDLASALPGSGKLWTVAQRLAPELAASAQPRRLDEAAEEWNMRRLVAFMETELHFPREVVRPADLVAGEEGPVLMLLAFLFQNRPQLPGWEHRTQQLQQSLSALQDNIAQEVGDRSEPVVHGDGTCVAQLRALHEKVAMTENQIRFEEALFTAACSNISAYTAGRIVSAKHRV</sequence>
<dbReference type="Gene3D" id="1.10.418.10">
    <property type="entry name" value="Calponin-like domain"/>
    <property type="match status" value="1"/>
</dbReference>
<dbReference type="AlphaFoldDB" id="A0AAE0BT28"/>
<proteinExistence type="predicted"/>
<dbReference type="Proteomes" id="UP001190700">
    <property type="component" value="Unassembled WGS sequence"/>
</dbReference>
<gene>
    <name evidence="2" type="ORF">CYMTET_48580</name>
</gene>
<evidence type="ECO:0000313" key="3">
    <source>
        <dbReference type="Proteomes" id="UP001190700"/>
    </source>
</evidence>
<name>A0AAE0BT28_9CHLO</name>
<dbReference type="Pfam" id="PF03448">
    <property type="entry name" value="MgtE_N"/>
    <property type="match status" value="1"/>
</dbReference>
<comment type="caution">
    <text evidence="2">The sequence shown here is derived from an EMBL/GenBank/DDBJ whole genome shotgun (WGS) entry which is preliminary data.</text>
</comment>
<dbReference type="SUPFAM" id="SSF47576">
    <property type="entry name" value="Calponin-homology domain, CH-domain"/>
    <property type="match status" value="1"/>
</dbReference>
<evidence type="ECO:0000313" key="2">
    <source>
        <dbReference type="EMBL" id="KAK3241683.1"/>
    </source>
</evidence>
<evidence type="ECO:0000259" key="1">
    <source>
        <dbReference type="Pfam" id="PF03448"/>
    </source>
</evidence>
<dbReference type="InterPro" id="IPR006668">
    <property type="entry name" value="Mg_transptr_MgtE_intracell_dom"/>
</dbReference>